<accession>A0ABQ7JA30</accession>
<keyword evidence="3" id="KW-0999">Mitochondrion inner membrane</keyword>
<evidence type="ECO:0000256" key="4">
    <source>
        <dbReference type="ARBA" id="ARBA00022946"/>
    </source>
</evidence>
<evidence type="ECO:0000313" key="9">
    <source>
        <dbReference type="Proteomes" id="UP000823046"/>
    </source>
</evidence>
<sequence length="500" mass="57494">MHRVRTSAVVHPPWILSRWTRRQPLHLRYFFNQETQWSQRRELTPFRNHPSRDCLKTRAIFSSELPTDAYQSVCSSCFNRDSSSNFLKFHFSRAFVSTPSSTLREKQTFLISSSDSAYCNLVVHQRCYSSNGFIRSVMEQVKKDLDSQPELRKAMQDLRLSANEHRSFRLRFTEKLYERLASLRSFFVAVKTHSIHYFGHFALAMSAVGQKVPLFHPYTEWVVKIARKVVGFFKFLMEKVHFAMSQFQDEKAGEQRTAEWRRSQAIKRYHGKQTETKQTDSASSVHQAETVEEATVSAGTALVLAKESAWDRFGTKLKDMPFLQNFFENPFIGKLFGETEIAASIREMKLEDSSFRLPEFMEIVEEVVAPHLIDCFLQGDTDSLRLHCGEAAFSAAATSIKERELMKVQLDPSVLQLHGVELKGARRVDDGTPWFIFTFSAQQINCLRDSHGTVVSGAIDDIREVVYSMALTKHPEPETLGLHHPWMVKELAIIGNTACW</sequence>
<dbReference type="SUPFAM" id="SSF54427">
    <property type="entry name" value="NTF2-like"/>
    <property type="match status" value="1"/>
</dbReference>
<dbReference type="InterPro" id="IPR032710">
    <property type="entry name" value="NTF2-like_dom_sf"/>
</dbReference>
<comment type="subcellular location">
    <subcellularLocation>
        <location evidence="1">Mitochondrion inner membrane</location>
    </subcellularLocation>
</comment>
<dbReference type="InterPro" id="IPR039544">
    <property type="entry name" value="Tim44-like"/>
</dbReference>
<dbReference type="Gene3D" id="3.10.450.240">
    <property type="match status" value="1"/>
</dbReference>
<evidence type="ECO:0000256" key="2">
    <source>
        <dbReference type="ARBA" id="ARBA00009597"/>
    </source>
</evidence>
<evidence type="ECO:0000256" key="6">
    <source>
        <dbReference type="ARBA" id="ARBA00023136"/>
    </source>
</evidence>
<comment type="caution">
    <text evidence="8">The sequence shown here is derived from an EMBL/GenBank/DDBJ whole genome shotgun (WGS) entry which is preliminary data.</text>
</comment>
<keyword evidence="5" id="KW-0496">Mitochondrion</keyword>
<dbReference type="Pfam" id="PF04280">
    <property type="entry name" value="Tim44"/>
    <property type="match status" value="1"/>
</dbReference>
<keyword evidence="6" id="KW-0472">Membrane</keyword>
<dbReference type="PANTHER" id="PTHR10721">
    <property type="entry name" value="MITOCHONDRIAL IMPORT INNER MEMBRANE TRANSLOCASE SUBUNIT TIM44"/>
    <property type="match status" value="1"/>
</dbReference>
<dbReference type="Proteomes" id="UP000823046">
    <property type="component" value="Unassembled WGS sequence"/>
</dbReference>
<keyword evidence="4" id="KW-0809">Transit peptide</keyword>
<evidence type="ECO:0000256" key="1">
    <source>
        <dbReference type="ARBA" id="ARBA00004273"/>
    </source>
</evidence>
<gene>
    <name evidence="8" type="ORF">IE077_002738</name>
</gene>
<dbReference type="InterPro" id="IPR007379">
    <property type="entry name" value="Tim44-like_dom"/>
</dbReference>
<reference evidence="8 9" key="1">
    <citation type="journal article" date="2020" name="bioRxiv">
        <title>Metabolic contributions of an alphaproteobacterial endosymbiont in the apicomplexan Cardiosporidium cionae.</title>
        <authorList>
            <person name="Hunter E.S."/>
            <person name="Paight C.J."/>
            <person name="Lane C.E."/>
        </authorList>
    </citation>
    <scope>NUCLEOTIDE SEQUENCE [LARGE SCALE GENOMIC DNA]</scope>
    <source>
        <strain evidence="8">ESH_2018</strain>
    </source>
</reference>
<dbReference type="PANTHER" id="PTHR10721:SF1">
    <property type="entry name" value="MITOCHONDRIAL IMPORT INNER MEMBRANE TRANSLOCASE SUBUNIT TIM44"/>
    <property type="match status" value="1"/>
</dbReference>
<keyword evidence="9" id="KW-1185">Reference proteome</keyword>
<protein>
    <submittedName>
        <fullName evidence="8">Mitochondrial inner membrane translocase TIM44</fullName>
    </submittedName>
</protein>
<comment type="similarity">
    <text evidence="2">Belongs to the Tim44 family.</text>
</comment>
<evidence type="ECO:0000259" key="7">
    <source>
        <dbReference type="SMART" id="SM00978"/>
    </source>
</evidence>
<name>A0ABQ7JA30_9APIC</name>
<dbReference type="EMBL" id="JADAQX010000284">
    <property type="protein sequence ID" value="KAF8820852.1"/>
    <property type="molecule type" value="Genomic_DNA"/>
</dbReference>
<organism evidence="8 9">
    <name type="scientific">Cardiosporidium cionae</name>
    <dbReference type="NCBI Taxonomy" id="476202"/>
    <lineage>
        <taxon>Eukaryota</taxon>
        <taxon>Sar</taxon>
        <taxon>Alveolata</taxon>
        <taxon>Apicomplexa</taxon>
        <taxon>Aconoidasida</taxon>
        <taxon>Nephromycida</taxon>
        <taxon>Cardiosporidium</taxon>
    </lineage>
</organism>
<evidence type="ECO:0000313" key="8">
    <source>
        <dbReference type="EMBL" id="KAF8820852.1"/>
    </source>
</evidence>
<dbReference type="SMART" id="SM00978">
    <property type="entry name" value="Tim44"/>
    <property type="match status" value="1"/>
</dbReference>
<evidence type="ECO:0000256" key="5">
    <source>
        <dbReference type="ARBA" id="ARBA00023128"/>
    </source>
</evidence>
<proteinExistence type="inferred from homology"/>
<evidence type="ECO:0000256" key="3">
    <source>
        <dbReference type="ARBA" id="ARBA00022792"/>
    </source>
</evidence>
<feature type="domain" description="Tim44-like" evidence="7">
    <location>
        <begin position="341"/>
        <end position="493"/>
    </location>
</feature>